<dbReference type="EMBL" id="MTKT01003224">
    <property type="protein sequence ID" value="OWM76123.1"/>
    <property type="molecule type" value="Genomic_DNA"/>
</dbReference>
<dbReference type="InterPro" id="IPR008586">
    <property type="entry name" value="DUF868_pln"/>
</dbReference>
<dbReference type="PANTHER" id="PTHR31972">
    <property type="entry name" value="EXPRESSED PROTEIN"/>
    <property type="match status" value="1"/>
</dbReference>
<organism evidence="1 2">
    <name type="scientific">Punica granatum</name>
    <name type="common">Pomegranate</name>
    <dbReference type="NCBI Taxonomy" id="22663"/>
    <lineage>
        <taxon>Eukaryota</taxon>
        <taxon>Viridiplantae</taxon>
        <taxon>Streptophyta</taxon>
        <taxon>Embryophyta</taxon>
        <taxon>Tracheophyta</taxon>
        <taxon>Spermatophyta</taxon>
        <taxon>Magnoliopsida</taxon>
        <taxon>eudicotyledons</taxon>
        <taxon>Gunneridae</taxon>
        <taxon>Pentapetalae</taxon>
        <taxon>rosids</taxon>
        <taxon>malvids</taxon>
        <taxon>Myrtales</taxon>
        <taxon>Lythraceae</taxon>
        <taxon>Punica</taxon>
    </lineage>
</organism>
<gene>
    <name evidence="4" type="primary">LOC116211710</name>
    <name evidence="1" type="ORF">CDL15_Pgr009769</name>
</gene>
<evidence type="ECO:0000313" key="1">
    <source>
        <dbReference type="EMBL" id="OWM76123.1"/>
    </source>
</evidence>
<reference evidence="4" key="4">
    <citation type="submission" date="2025-04" db="UniProtKB">
        <authorList>
            <consortium name="RefSeq"/>
        </authorList>
    </citation>
    <scope>IDENTIFICATION</scope>
    <source>
        <tissue evidence="4">Leaf</tissue>
    </source>
</reference>
<evidence type="ECO:0000313" key="4">
    <source>
        <dbReference type="RefSeq" id="XP_031402060.1"/>
    </source>
</evidence>
<evidence type="ECO:0000313" key="2">
    <source>
        <dbReference type="Proteomes" id="UP000197138"/>
    </source>
</evidence>
<accession>A0A218WTY2</accession>
<dbReference type="Proteomes" id="UP000515151">
    <property type="component" value="Chromosome 6"/>
</dbReference>
<dbReference type="Pfam" id="PF05910">
    <property type="entry name" value="DUF868"/>
    <property type="match status" value="1"/>
</dbReference>
<dbReference type="OrthoDB" id="731074at2759"/>
<dbReference type="GeneID" id="116211710"/>
<sequence>MHDSLGIPACFSCERHGTDPIPAMATSSAVYRMEISGQSCLVTVTWCKDLLLHGLSIAFHGPGKPDEECACKLELKPWHFWKRQGSKDLLVEGTKVSAVWDLRAVVFNGETEPRSDYYVAVVCKEEVVLLVGDMKKEAYRRTGCRPALTDPVLVSRTEHSFGKSRFFARIKIHEKGKVHQVSVMEGKSICNMGSESHGEPEMEIAIDGVKVAHVKHLQWKFRGNEEMSIGGRRLEVYWDVHDWLFGSGPRRGLFLFRPVIGPRILSPSTVEEPRYPLLASFLSGSALSEEEDTYRVHEDWASGKGTSDFCLFMYAWKID</sequence>
<reference evidence="3" key="3">
    <citation type="journal article" date="2020" name="Plant Biotechnol. J.">
        <title>The pomegranate (Punica granatum L.) draft genome dissects genetic divergence between soft- and hard-seeded cultivars.</title>
        <authorList>
            <person name="Luo X."/>
            <person name="Li H."/>
            <person name="Wu Z."/>
            <person name="Yao W."/>
            <person name="Zhao P."/>
            <person name="Cao D."/>
            <person name="Yu H."/>
            <person name="Li K."/>
            <person name="Poudel K."/>
            <person name="Zhao D."/>
            <person name="Zhang F."/>
            <person name="Xia X."/>
            <person name="Chen L."/>
            <person name="Wang Q."/>
            <person name="Jing D."/>
            <person name="Cao S."/>
        </authorList>
    </citation>
    <scope>NUCLEOTIDE SEQUENCE [LARGE SCALE GENOMIC DNA]</scope>
</reference>
<protein>
    <submittedName>
        <fullName evidence="4">Uncharacterized protein LOC116211710</fullName>
    </submittedName>
</protein>
<dbReference type="PANTHER" id="PTHR31972:SF11">
    <property type="entry name" value="DUF868 DOMAIN-CONTAINING PROTEIN"/>
    <property type="match status" value="1"/>
</dbReference>
<proteinExistence type="predicted"/>
<reference evidence="2" key="1">
    <citation type="journal article" date="2017" name="Plant J.">
        <title>The pomegranate (Punica granatum L.) genome and the genomics of punicalagin biosynthesis.</title>
        <authorList>
            <person name="Qin G."/>
            <person name="Xu C."/>
            <person name="Ming R."/>
            <person name="Tang H."/>
            <person name="Guyot R."/>
            <person name="Kramer E.M."/>
            <person name="Hu Y."/>
            <person name="Yi X."/>
            <person name="Qi Y."/>
            <person name="Xu X."/>
            <person name="Gao Z."/>
            <person name="Pan H."/>
            <person name="Jian J."/>
            <person name="Tian Y."/>
            <person name="Yue Z."/>
            <person name="Xu Y."/>
        </authorList>
    </citation>
    <scope>NUCLEOTIDE SEQUENCE [LARGE SCALE GENOMIC DNA]</scope>
    <source>
        <strain evidence="2">cv. Dabenzi</strain>
    </source>
</reference>
<keyword evidence="3" id="KW-1185">Reference proteome</keyword>
<dbReference type="Proteomes" id="UP000197138">
    <property type="component" value="Unassembled WGS sequence"/>
</dbReference>
<name>A0A218WTY2_PUNGR</name>
<evidence type="ECO:0000313" key="3">
    <source>
        <dbReference type="Proteomes" id="UP000515151"/>
    </source>
</evidence>
<dbReference type="RefSeq" id="XP_031402060.1">
    <property type="nucleotide sequence ID" value="XM_031546200.1"/>
</dbReference>
<dbReference type="AlphaFoldDB" id="A0A218WTY2"/>
<reference evidence="1" key="2">
    <citation type="submission" date="2017-06" db="EMBL/GenBank/DDBJ databases">
        <title>The pomegranate genome and the genomics of punicalagin biosynthesis.</title>
        <authorList>
            <person name="Xu C."/>
        </authorList>
    </citation>
    <scope>NUCLEOTIDE SEQUENCE [LARGE SCALE GENOMIC DNA]</scope>
    <source>
        <tissue evidence="1">Fresh leaf</tissue>
    </source>
</reference>